<evidence type="ECO:0000313" key="2">
    <source>
        <dbReference type="EMBL" id="PRX99969.1"/>
    </source>
</evidence>
<name>A0A2T0Q824_9ACTN</name>
<feature type="region of interest" description="Disordered" evidence="1">
    <location>
        <begin position="230"/>
        <end position="290"/>
    </location>
</feature>
<dbReference type="Proteomes" id="UP000237846">
    <property type="component" value="Unassembled WGS sequence"/>
</dbReference>
<proteinExistence type="predicted"/>
<reference evidence="2 3" key="1">
    <citation type="submission" date="2018-03" db="EMBL/GenBank/DDBJ databases">
        <title>Genomic Encyclopedia of Archaeal and Bacterial Type Strains, Phase II (KMG-II): from individual species to whole genera.</title>
        <authorList>
            <person name="Goeker M."/>
        </authorList>
    </citation>
    <scope>NUCLEOTIDE SEQUENCE [LARGE SCALE GENOMIC DNA]</scope>
    <source>
        <strain evidence="2 3">DSM 45601</strain>
    </source>
</reference>
<protein>
    <submittedName>
        <fullName evidence="2">Uncharacterized protein</fullName>
    </submittedName>
</protein>
<keyword evidence="3" id="KW-1185">Reference proteome</keyword>
<dbReference type="EMBL" id="PVZC01000003">
    <property type="protein sequence ID" value="PRX99969.1"/>
    <property type="molecule type" value="Genomic_DNA"/>
</dbReference>
<feature type="compositionally biased region" description="Low complexity" evidence="1">
    <location>
        <begin position="248"/>
        <end position="260"/>
    </location>
</feature>
<organism evidence="2 3">
    <name type="scientific">Allonocardiopsis opalescens</name>
    <dbReference type="NCBI Taxonomy" id="1144618"/>
    <lineage>
        <taxon>Bacteria</taxon>
        <taxon>Bacillati</taxon>
        <taxon>Actinomycetota</taxon>
        <taxon>Actinomycetes</taxon>
        <taxon>Streptosporangiales</taxon>
        <taxon>Allonocardiopsis</taxon>
    </lineage>
</organism>
<evidence type="ECO:0000313" key="3">
    <source>
        <dbReference type="Proteomes" id="UP000237846"/>
    </source>
</evidence>
<feature type="region of interest" description="Disordered" evidence="1">
    <location>
        <begin position="163"/>
        <end position="201"/>
    </location>
</feature>
<comment type="caution">
    <text evidence="2">The sequence shown here is derived from an EMBL/GenBank/DDBJ whole genome shotgun (WGS) entry which is preliminary data.</text>
</comment>
<evidence type="ECO:0000256" key="1">
    <source>
        <dbReference type="SAM" id="MobiDB-lite"/>
    </source>
</evidence>
<accession>A0A2T0Q824</accession>
<dbReference type="AlphaFoldDB" id="A0A2T0Q824"/>
<gene>
    <name evidence="2" type="ORF">CLV72_103580</name>
</gene>
<sequence>MGGGRVAPGGALAGGHRAGSATVRAGAGSAVAICVERGRADRAAARSALAFGVRRGNRGTAARPGLRPVGVRWSHRRVGAVLAPGGRGPGTGRCTVAVLVLAGRARRGGRRRPGGVRPAEGRARRLGAVRRGLRAVRAGAPVGGLAEALGAVVLGGRLAQRQPERPARRLGPHHLAGAAGIGQPGAGPPAAEPGRHGAAPGRRARIVVATGAALRACSAVMPAHRRNLPPTADAVLSTRSTRGLLGSPAPRTRPANAPRGRSPHPPRNGCAVTPCRRSPATCRMRARSRH</sequence>